<proteinExistence type="inferred from homology"/>
<dbReference type="GO" id="GO:0016987">
    <property type="term" value="F:sigma factor activity"/>
    <property type="evidence" value="ECO:0007669"/>
    <property type="project" value="UniProtKB-KW"/>
</dbReference>
<dbReference type="Pfam" id="PF08281">
    <property type="entry name" value="Sigma70_r4_2"/>
    <property type="match status" value="1"/>
</dbReference>
<dbReference type="SUPFAM" id="SSF88946">
    <property type="entry name" value="Sigma2 domain of RNA polymerase sigma factors"/>
    <property type="match status" value="1"/>
</dbReference>
<dbReference type="Proteomes" id="UP000297453">
    <property type="component" value="Unassembled WGS sequence"/>
</dbReference>
<dbReference type="GO" id="GO:0006352">
    <property type="term" value="P:DNA-templated transcription initiation"/>
    <property type="evidence" value="ECO:0007669"/>
    <property type="project" value="InterPro"/>
</dbReference>
<feature type="domain" description="RNA polymerase sigma factor 70 region 4 type 2" evidence="5">
    <location>
        <begin position="117"/>
        <end position="165"/>
    </location>
</feature>
<comment type="similarity">
    <text evidence="1">Belongs to the sigma-70 factor family. ECF subfamily.</text>
</comment>
<sequence length="180" mass="21171">MTESELAFAIESSKQTVLRSIQRHIASDMASLVEDLAQDTYLRYYLTFRNRPLLEIGELNRWLYVAARNECRRAIRKWNREGKAYSRLKAEIIVLGRKDDWELPNENLDEDKRKWLELHINLLPSPYKETMMLRLAGEKLESIAQKLEISEGTVKSRISRGKEWLSRFTNSNRKDQGGKK</sequence>
<evidence type="ECO:0000256" key="3">
    <source>
        <dbReference type="ARBA" id="ARBA00023082"/>
    </source>
</evidence>
<dbReference type="InterPro" id="IPR013324">
    <property type="entry name" value="RNA_pol_sigma_r3/r4-like"/>
</dbReference>
<dbReference type="PANTHER" id="PTHR43133:SF51">
    <property type="entry name" value="RNA POLYMERASE SIGMA FACTOR"/>
    <property type="match status" value="1"/>
</dbReference>
<dbReference type="InterPro" id="IPR013325">
    <property type="entry name" value="RNA_pol_sigma_r2"/>
</dbReference>
<comment type="caution">
    <text evidence="6">The sequence shown here is derived from an EMBL/GenBank/DDBJ whole genome shotgun (WGS) entry which is preliminary data.</text>
</comment>
<evidence type="ECO:0000256" key="4">
    <source>
        <dbReference type="ARBA" id="ARBA00023163"/>
    </source>
</evidence>
<evidence type="ECO:0000256" key="1">
    <source>
        <dbReference type="ARBA" id="ARBA00010641"/>
    </source>
</evidence>
<evidence type="ECO:0000313" key="6">
    <source>
        <dbReference type="EMBL" id="TGK01651.1"/>
    </source>
</evidence>
<gene>
    <name evidence="6" type="ORF">EHO59_11095</name>
</gene>
<name>A0A4R9FSN7_9LEPT</name>
<keyword evidence="7" id="KW-1185">Reference proteome</keyword>
<keyword evidence="2" id="KW-0805">Transcription regulation</keyword>
<dbReference type="InterPro" id="IPR039425">
    <property type="entry name" value="RNA_pol_sigma-70-like"/>
</dbReference>
<dbReference type="EMBL" id="RQEP01000016">
    <property type="protein sequence ID" value="TGK01651.1"/>
    <property type="molecule type" value="Genomic_DNA"/>
</dbReference>
<evidence type="ECO:0000259" key="5">
    <source>
        <dbReference type="Pfam" id="PF08281"/>
    </source>
</evidence>
<dbReference type="AlphaFoldDB" id="A0A4R9FSN7"/>
<dbReference type="RefSeq" id="WP_135587971.1">
    <property type="nucleotide sequence ID" value="NZ_RQEP01000016.1"/>
</dbReference>
<accession>A0A4R9FSN7</accession>
<dbReference type="SUPFAM" id="SSF88659">
    <property type="entry name" value="Sigma3 and sigma4 domains of RNA polymerase sigma factors"/>
    <property type="match status" value="1"/>
</dbReference>
<dbReference type="Gene3D" id="1.10.10.10">
    <property type="entry name" value="Winged helix-like DNA-binding domain superfamily/Winged helix DNA-binding domain"/>
    <property type="match status" value="1"/>
</dbReference>
<reference evidence="6" key="1">
    <citation type="journal article" date="2019" name="PLoS Negl. Trop. Dis.">
        <title>Revisiting the worldwide diversity of Leptospira species in the environment.</title>
        <authorList>
            <person name="Vincent A.T."/>
            <person name="Schiettekatte O."/>
            <person name="Bourhy P."/>
            <person name="Veyrier F.J."/>
            <person name="Picardeau M."/>
        </authorList>
    </citation>
    <scope>NUCLEOTIDE SEQUENCE [LARGE SCALE GENOMIC DNA]</scope>
    <source>
        <strain evidence="6">SSS9</strain>
    </source>
</reference>
<evidence type="ECO:0000256" key="2">
    <source>
        <dbReference type="ARBA" id="ARBA00023015"/>
    </source>
</evidence>
<dbReference type="GO" id="GO:0003677">
    <property type="term" value="F:DNA binding"/>
    <property type="evidence" value="ECO:0007669"/>
    <property type="project" value="InterPro"/>
</dbReference>
<evidence type="ECO:0000313" key="7">
    <source>
        <dbReference type="Proteomes" id="UP000297453"/>
    </source>
</evidence>
<dbReference type="InterPro" id="IPR014284">
    <property type="entry name" value="RNA_pol_sigma-70_dom"/>
</dbReference>
<dbReference type="InterPro" id="IPR036388">
    <property type="entry name" value="WH-like_DNA-bd_sf"/>
</dbReference>
<dbReference type="NCBIfam" id="TIGR02937">
    <property type="entry name" value="sigma70-ECF"/>
    <property type="match status" value="1"/>
</dbReference>
<dbReference type="InterPro" id="IPR013249">
    <property type="entry name" value="RNA_pol_sigma70_r4_t2"/>
</dbReference>
<dbReference type="OrthoDB" id="9795666at2"/>
<protein>
    <submittedName>
        <fullName evidence="6">RNA polymerase sigma factor</fullName>
    </submittedName>
</protein>
<organism evidence="6 7">
    <name type="scientific">Leptospira semungkisensis</name>
    <dbReference type="NCBI Taxonomy" id="2484985"/>
    <lineage>
        <taxon>Bacteria</taxon>
        <taxon>Pseudomonadati</taxon>
        <taxon>Spirochaetota</taxon>
        <taxon>Spirochaetia</taxon>
        <taxon>Leptospirales</taxon>
        <taxon>Leptospiraceae</taxon>
        <taxon>Leptospira</taxon>
    </lineage>
</organism>
<keyword evidence="4" id="KW-0804">Transcription</keyword>
<dbReference type="PANTHER" id="PTHR43133">
    <property type="entry name" value="RNA POLYMERASE ECF-TYPE SIGMA FACTO"/>
    <property type="match status" value="1"/>
</dbReference>
<keyword evidence="3" id="KW-0731">Sigma factor</keyword>
<dbReference type="Gene3D" id="1.10.1740.10">
    <property type="match status" value="1"/>
</dbReference>